<name>A0A4U6R6A9_9GAMM</name>
<dbReference type="CDD" id="cd00077">
    <property type="entry name" value="HDc"/>
    <property type="match status" value="1"/>
</dbReference>
<protein>
    <submittedName>
        <fullName evidence="2">Phosphohydrolase</fullName>
    </submittedName>
</protein>
<accession>A0A4U6R6A9</accession>
<gene>
    <name evidence="2" type="ORF">FDP08_13770</name>
</gene>
<dbReference type="Proteomes" id="UP000308488">
    <property type="component" value="Unassembled WGS sequence"/>
</dbReference>
<evidence type="ECO:0000313" key="3">
    <source>
        <dbReference type="Proteomes" id="UP000308488"/>
    </source>
</evidence>
<dbReference type="GO" id="GO:0008081">
    <property type="term" value="F:phosphoric diester hydrolase activity"/>
    <property type="evidence" value="ECO:0007669"/>
    <property type="project" value="UniProtKB-ARBA"/>
</dbReference>
<dbReference type="EMBL" id="SZYH01000001">
    <property type="protein sequence ID" value="TKV69081.1"/>
    <property type="molecule type" value="Genomic_DNA"/>
</dbReference>
<dbReference type="InterPro" id="IPR003607">
    <property type="entry name" value="HD/PDEase_dom"/>
</dbReference>
<keyword evidence="2" id="KW-0378">Hydrolase</keyword>
<dbReference type="PANTHER" id="PTHR43155">
    <property type="entry name" value="CYCLIC DI-GMP PHOSPHODIESTERASE PA4108-RELATED"/>
    <property type="match status" value="1"/>
</dbReference>
<keyword evidence="3" id="KW-1185">Reference proteome</keyword>
<comment type="caution">
    <text evidence="2">The sequence shown here is derived from an EMBL/GenBank/DDBJ whole genome shotgun (WGS) entry which is preliminary data.</text>
</comment>
<dbReference type="OrthoDB" id="9764808at2"/>
<feature type="domain" description="HD-GYP" evidence="1">
    <location>
        <begin position="112"/>
        <end position="307"/>
    </location>
</feature>
<dbReference type="PANTHER" id="PTHR43155:SF2">
    <property type="entry name" value="CYCLIC DI-GMP PHOSPHODIESTERASE PA4108"/>
    <property type="match status" value="1"/>
</dbReference>
<dbReference type="SUPFAM" id="SSF109604">
    <property type="entry name" value="HD-domain/PDEase-like"/>
    <property type="match status" value="1"/>
</dbReference>
<dbReference type="Gene3D" id="1.10.3210.10">
    <property type="entry name" value="Hypothetical protein af1432"/>
    <property type="match status" value="1"/>
</dbReference>
<dbReference type="Pfam" id="PF13487">
    <property type="entry name" value="HD_5"/>
    <property type="match status" value="1"/>
</dbReference>
<evidence type="ECO:0000259" key="1">
    <source>
        <dbReference type="PROSITE" id="PS51832"/>
    </source>
</evidence>
<dbReference type="InterPro" id="IPR037522">
    <property type="entry name" value="HD_GYP_dom"/>
</dbReference>
<dbReference type="RefSeq" id="WP_137436698.1">
    <property type="nucleotide sequence ID" value="NZ_SZYH01000001.1"/>
</dbReference>
<evidence type="ECO:0000313" key="2">
    <source>
        <dbReference type="EMBL" id="TKV69081.1"/>
    </source>
</evidence>
<proteinExistence type="predicted"/>
<dbReference type="PROSITE" id="PS51832">
    <property type="entry name" value="HD_GYP"/>
    <property type="match status" value="1"/>
</dbReference>
<reference evidence="2 3" key="1">
    <citation type="submission" date="2019-05" db="EMBL/GenBank/DDBJ databases">
        <title>Marinobacter panjinensis sp. nov., a moderately halophilic bacterium isolated from sea tidal flat environment.</title>
        <authorList>
            <person name="Yang W."/>
            <person name="An M."/>
            <person name="He W."/>
            <person name="Luo X."/>
            <person name="Zhu L."/>
            <person name="Chen G."/>
            <person name="Zhang Y."/>
            <person name="Wang Y."/>
        </authorList>
    </citation>
    <scope>NUCLEOTIDE SEQUENCE [LARGE SCALE GENOMIC DNA]</scope>
    <source>
        <strain evidence="2 3">PJ-16</strain>
    </source>
</reference>
<dbReference type="AlphaFoldDB" id="A0A4U6R6A9"/>
<sequence>MPNLVRIAPGALTIGKPLPWTVFDADGNVLLRQGYVIQNDIQLEQLFERGLFQPRKIERPQDEILEDTRVLNPFSEYPLLLQTLESTLNAITRREESALKRVLGLSRMIDQMCQESPEASLALVHLYSIEPTIHEQILFYAILCQFTARRFGLDDKRIAVLISAALTANLALVPVADKLNASNRVLTDDQRAVIRKHPARSIQALKDADITSPILLKIIAQHHEQADGSGYPQGLSGTDIRGEAEILALAERYVAMITRRAYRERMNVVEARKLITSLANGKFRPAIPRALLTVLTEYPPGTLVRLANNEVAVIVRRPHRHRGPFAKAIIGPRGNRYNGTFERDCSLLEFNVRAIEQPEVMPSMDFGLLWGFR</sequence>
<organism evidence="2 3">
    <name type="scientific">Marinobacter panjinensis</name>
    <dbReference type="NCBI Taxonomy" id="2576384"/>
    <lineage>
        <taxon>Bacteria</taxon>
        <taxon>Pseudomonadati</taxon>
        <taxon>Pseudomonadota</taxon>
        <taxon>Gammaproteobacteria</taxon>
        <taxon>Pseudomonadales</taxon>
        <taxon>Marinobacteraceae</taxon>
        <taxon>Marinobacter</taxon>
    </lineage>
</organism>